<feature type="region of interest" description="Disordered" evidence="5">
    <location>
        <begin position="255"/>
        <end position="279"/>
    </location>
</feature>
<feature type="region of interest" description="Disordered" evidence="5">
    <location>
        <begin position="507"/>
        <end position="529"/>
    </location>
</feature>
<proteinExistence type="predicted"/>
<comment type="caution">
    <text evidence="7">The sequence shown here is derived from an EMBL/GenBank/DDBJ whole genome shotgun (WGS) entry which is preliminary data.</text>
</comment>
<evidence type="ECO:0000259" key="6">
    <source>
        <dbReference type="Pfam" id="PF15511"/>
    </source>
</evidence>
<dbReference type="EMBL" id="JAUDZG010000001">
    <property type="protein sequence ID" value="KAK3310756.1"/>
    <property type="molecule type" value="Genomic_DNA"/>
</dbReference>
<dbReference type="CDD" id="cd22920">
    <property type="entry name" value="HFD_CENP-T"/>
    <property type="match status" value="1"/>
</dbReference>
<feature type="region of interest" description="Disordered" evidence="5">
    <location>
        <begin position="113"/>
        <end position="182"/>
    </location>
</feature>
<sequence>MARENQHPDATPSRRASSAEPFASSNRRSVFRTPASQGRGLPRPQGLSASGRKVAPPAATPHARAAFRTIDSRRAAIFTPHRARRKSLREVRDSPRDFLLSLGRVLARNTEVITTSSSSSPGEADRTVASDGPGNDTTLGSINVDEDDEDDEELPKRPRLSLPIDEEDEDDSDDLQPHRSVLIDDDNNFTMQSIEMPRRAYSEQPMNRFSMGSVRMSDYFDTHDMLHSEDVGIDSGFFPPTAALDETNIAMGLEELPSPERLDSDANRPDPGRESDFRIDIPVGDVNESTFLMAPQVVDSPDGPPGRLPVATAEVVHDDYAPLLDQRSDDYDDEDLFGGVPALEDEPLEAQNEQLHDETEREPMTARGPQDRRLTKKTIKVSKYGIEYPSLPPAVVKRLAQNFARANGAKGKITPDAMKAIMQASDWFFEQLGEDLQAYAKHAGRKTIDESDVLTLMKRQVTIYQWVSRYCYTWLTLSRQRQINPNTTPFALAQRHLPRELLQELRMPPPVVPKKRRKTNGGTEDEDVT</sequence>
<feature type="domain" description="CENP-T/Histone H4 histone fold" evidence="6">
    <location>
        <begin position="384"/>
        <end position="465"/>
    </location>
</feature>
<evidence type="ECO:0000256" key="3">
    <source>
        <dbReference type="ARBA" id="ARBA00022454"/>
    </source>
</evidence>
<protein>
    <submittedName>
        <fullName evidence="7">Centromere kinetochore component CENP-T-domain-containing protein</fullName>
    </submittedName>
</protein>
<dbReference type="Gene3D" id="1.10.20.10">
    <property type="entry name" value="Histone, subunit A"/>
    <property type="match status" value="2"/>
</dbReference>
<feature type="region of interest" description="Disordered" evidence="5">
    <location>
        <begin position="1"/>
        <end position="67"/>
    </location>
</feature>
<dbReference type="PANTHER" id="PTHR22980">
    <property type="entry name" value="CORTISTATIN"/>
    <property type="match status" value="1"/>
</dbReference>
<dbReference type="GeneID" id="87885516"/>
<feature type="compositionally biased region" description="Basic and acidic residues" evidence="5">
    <location>
        <begin position="354"/>
        <end position="372"/>
    </location>
</feature>
<dbReference type="GO" id="GO:0003682">
    <property type="term" value="F:chromatin binding"/>
    <property type="evidence" value="ECO:0007669"/>
    <property type="project" value="TreeGrafter"/>
</dbReference>
<evidence type="ECO:0000256" key="4">
    <source>
        <dbReference type="ARBA" id="ARBA00023242"/>
    </source>
</evidence>
<feature type="domain" description="CENP-T/Histone H4 histone fold" evidence="6">
    <location>
        <begin position="476"/>
        <end position="509"/>
    </location>
</feature>
<feature type="compositionally biased region" description="Low complexity" evidence="5">
    <location>
        <begin position="55"/>
        <end position="66"/>
    </location>
</feature>
<dbReference type="RefSeq" id="XP_062726536.1">
    <property type="nucleotide sequence ID" value="XM_062866687.1"/>
</dbReference>
<dbReference type="GO" id="GO:0071821">
    <property type="term" value="C:FANCM-MHF complex"/>
    <property type="evidence" value="ECO:0007669"/>
    <property type="project" value="TreeGrafter"/>
</dbReference>
<evidence type="ECO:0000256" key="1">
    <source>
        <dbReference type="ARBA" id="ARBA00004123"/>
    </source>
</evidence>
<dbReference type="AlphaFoldDB" id="A0AAJ0M6C8"/>
<evidence type="ECO:0000313" key="8">
    <source>
        <dbReference type="Proteomes" id="UP001273166"/>
    </source>
</evidence>
<keyword evidence="3" id="KW-0158">Chromosome</keyword>
<dbReference type="InterPro" id="IPR009072">
    <property type="entry name" value="Histone-fold"/>
</dbReference>
<dbReference type="InterPro" id="IPR035425">
    <property type="entry name" value="CENP-T/H4_C"/>
</dbReference>
<dbReference type="Proteomes" id="UP001273166">
    <property type="component" value="Unassembled WGS sequence"/>
</dbReference>
<feature type="compositionally biased region" description="Acidic residues" evidence="5">
    <location>
        <begin position="144"/>
        <end position="153"/>
    </location>
</feature>
<keyword evidence="8" id="KW-1185">Reference proteome</keyword>
<accession>A0AAJ0M6C8</accession>
<comment type="subcellular location">
    <subcellularLocation>
        <location evidence="2">Chromosome</location>
    </subcellularLocation>
    <subcellularLocation>
        <location evidence="1">Nucleus</location>
    </subcellularLocation>
</comment>
<dbReference type="PANTHER" id="PTHR22980:SF5">
    <property type="entry name" value="CENP-T_HISTONE H4 HISTONE FOLD DOMAIN-CONTAINING PROTEIN"/>
    <property type="match status" value="1"/>
</dbReference>
<feature type="compositionally biased region" description="Acidic residues" evidence="5">
    <location>
        <begin position="164"/>
        <end position="174"/>
    </location>
</feature>
<dbReference type="GO" id="GO:0000712">
    <property type="term" value="P:resolution of meiotic recombination intermediates"/>
    <property type="evidence" value="ECO:0007669"/>
    <property type="project" value="TreeGrafter"/>
</dbReference>
<organism evidence="7 8">
    <name type="scientific">Chaetomium strumarium</name>
    <dbReference type="NCBI Taxonomy" id="1170767"/>
    <lineage>
        <taxon>Eukaryota</taxon>
        <taxon>Fungi</taxon>
        <taxon>Dikarya</taxon>
        <taxon>Ascomycota</taxon>
        <taxon>Pezizomycotina</taxon>
        <taxon>Sordariomycetes</taxon>
        <taxon>Sordariomycetidae</taxon>
        <taxon>Sordariales</taxon>
        <taxon>Chaetomiaceae</taxon>
        <taxon>Chaetomium</taxon>
    </lineage>
</organism>
<dbReference type="SUPFAM" id="SSF47113">
    <property type="entry name" value="Histone-fold"/>
    <property type="match status" value="1"/>
</dbReference>
<dbReference type="GO" id="GO:0046982">
    <property type="term" value="F:protein heterodimerization activity"/>
    <property type="evidence" value="ECO:0007669"/>
    <property type="project" value="InterPro"/>
</dbReference>
<reference evidence="7" key="1">
    <citation type="journal article" date="2023" name="Mol. Phylogenet. Evol.">
        <title>Genome-scale phylogeny and comparative genomics of the fungal order Sordariales.</title>
        <authorList>
            <person name="Hensen N."/>
            <person name="Bonometti L."/>
            <person name="Westerberg I."/>
            <person name="Brannstrom I.O."/>
            <person name="Guillou S."/>
            <person name="Cros-Aarteil S."/>
            <person name="Calhoun S."/>
            <person name="Haridas S."/>
            <person name="Kuo A."/>
            <person name="Mondo S."/>
            <person name="Pangilinan J."/>
            <person name="Riley R."/>
            <person name="LaButti K."/>
            <person name="Andreopoulos B."/>
            <person name="Lipzen A."/>
            <person name="Chen C."/>
            <person name="Yan M."/>
            <person name="Daum C."/>
            <person name="Ng V."/>
            <person name="Clum A."/>
            <person name="Steindorff A."/>
            <person name="Ohm R.A."/>
            <person name="Martin F."/>
            <person name="Silar P."/>
            <person name="Natvig D.O."/>
            <person name="Lalanne C."/>
            <person name="Gautier V."/>
            <person name="Ament-Velasquez S.L."/>
            <person name="Kruys A."/>
            <person name="Hutchinson M.I."/>
            <person name="Powell A.J."/>
            <person name="Barry K."/>
            <person name="Miller A.N."/>
            <person name="Grigoriev I.V."/>
            <person name="Debuchy R."/>
            <person name="Gladieux P."/>
            <person name="Hiltunen Thoren M."/>
            <person name="Johannesson H."/>
        </authorList>
    </citation>
    <scope>NUCLEOTIDE SEQUENCE</scope>
    <source>
        <strain evidence="7">CBS 333.67</strain>
    </source>
</reference>
<reference evidence="7" key="2">
    <citation type="submission" date="2023-06" db="EMBL/GenBank/DDBJ databases">
        <authorList>
            <consortium name="Lawrence Berkeley National Laboratory"/>
            <person name="Mondo S.J."/>
            <person name="Hensen N."/>
            <person name="Bonometti L."/>
            <person name="Westerberg I."/>
            <person name="Brannstrom I.O."/>
            <person name="Guillou S."/>
            <person name="Cros-Aarteil S."/>
            <person name="Calhoun S."/>
            <person name="Haridas S."/>
            <person name="Kuo A."/>
            <person name="Pangilinan J."/>
            <person name="Riley R."/>
            <person name="Labutti K."/>
            <person name="Andreopoulos B."/>
            <person name="Lipzen A."/>
            <person name="Chen C."/>
            <person name="Yanf M."/>
            <person name="Daum C."/>
            <person name="Ng V."/>
            <person name="Clum A."/>
            <person name="Steindorff A."/>
            <person name="Ohm R."/>
            <person name="Martin F."/>
            <person name="Silar P."/>
            <person name="Natvig D."/>
            <person name="Lalanne C."/>
            <person name="Gautier V."/>
            <person name="Ament-Velasquez S.L."/>
            <person name="Kruys A."/>
            <person name="Hutchinson M.I."/>
            <person name="Powell A.J."/>
            <person name="Barry K."/>
            <person name="Miller A.N."/>
            <person name="Grigoriev I.V."/>
            <person name="Debuchy R."/>
            <person name="Gladieux P."/>
            <person name="Thoren M.H."/>
            <person name="Johannesson H."/>
        </authorList>
    </citation>
    <scope>NUCLEOTIDE SEQUENCE</scope>
    <source>
        <strain evidence="7">CBS 333.67</strain>
    </source>
</reference>
<keyword evidence="4" id="KW-0539">Nucleus</keyword>
<feature type="compositionally biased region" description="Basic and acidic residues" evidence="5">
    <location>
        <begin position="258"/>
        <end position="279"/>
    </location>
</feature>
<evidence type="ECO:0000313" key="7">
    <source>
        <dbReference type="EMBL" id="KAK3310756.1"/>
    </source>
</evidence>
<dbReference type="Pfam" id="PF15511">
    <property type="entry name" value="CENP-T_C"/>
    <property type="match status" value="2"/>
</dbReference>
<feature type="region of interest" description="Disordered" evidence="5">
    <location>
        <begin position="340"/>
        <end position="372"/>
    </location>
</feature>
<dbReference type="GO" id="GO:0031297">
    <property type="term" value="P:replication fork processing"/>
    <property type="evidence" value="ECO:0007669"/>
    <property type="project" value="TreeGrafter"/>
</dbReference>
<dbReference type="GO" id="GO:0005694">
    <property type="term" value="C:chromosome"/>
    <property type="evidence" value="ECO:0007669"/>
    <property type="project" value="UniProtKB-SubCell"/>
</dbReference>
<name>A0AAJ0M6C8_9PEZI</name>
<evidence type="ECO:0000256" key="5">
    <source>
        <dbReference type="SAM" id="MobiDB-lite"/>
    </source>
</evidence>
<gene>
    <name evidence="7" type="ORF">B0T15DRAFT_49056</name>
</gene>
<evidence type="ECO:0000256" key="2">
    <source>
        <dbReference type="ARBA" id="ARBA00004286"/>
    </source>
</evidence>